<dbReference type="Gene3D" id="3.20.20.100">
    <property type="entry name" value="NADP-dependent oxidoreductase domain"/>
    <property type="match status" value="1"/>
</dbReference>
<dbReference type="EMBL" id="JBHRTL010000007">
    <property type="protein sequence ID" value="MFC3155917.1"/>
    <property type="molecule type" value="Genomic_DNA"/>
</dbReference>
<dbReference type="Proteomes" id="UP001595548">
    <property type="component" value="Unassembled WGS sequence"/>
</dbReference>
<dbReference type="Pfam" id="PF00248">
    <property type="entry name" value="Aldo_ket_red"/>
    <property type="match status" value="1"/>
</dbReference>
<dbReference type="InterPro" id="IPR020471">
    <property type="entry name" value="AKR"/>
</dbReference>
<organism evidence="2 3">
    <name type="scientific">Gilvimarinus japonicus</name>
    <dbReference type="NCBI Taxonomy" id="1796469"/>
    <lineage>
        <taxon>Bacteria</taxon>
        <taxon>Pseudomonadati</taxon>
        <taxon>Pseudomonadota</taxon>
        <taxon>Gammaproteobacteria</taxon>
        <taxon>Cellvibrionales</taxon>
        <taxon>Cellvibrionaceae</taxon>
        <taxon>Gilvimarinus</taxon>
    </lineage>
</organism>
<comment type="caution">
    <text evidence="2">The sequence shown here is derived from an EMBL/GenBank/DDBJ whole genome shotgun (WGS) entry which is preliminary data.</text>
</comment>
<keyword evidence="3" id="KW-1185">Reference proteome</keyword>
<reference evidence="3" key="1">
    <citation type="journal article" date="2019" name="Int. J. Syst. Evol. Microbiol.">
        <title>The Global Catalogue of Microorganisms (GCM) 10K type strain sequencing project: providing services to taxonomists for standard genome sequencing and annotation.</title>
        <authorList>
            <consortium name="The Broad Institute Genomics Platform"/>
            <consortium name="The Broad Institute Genome Sequencing Center for Infectious Disease"/>
            <person name="Wu L."/>
            <person name="Ma J."/>
        </authorList>
    </citation>
    <scope>NUCLEOTIDE SEQUENCE [LARGE SCALE GENOMIC DNA]</scope>
    <source>
        <strain evidence="3">KCTC 52141</strain>
    </source>
</reference>
<proteinExistence type="predicted"/>
<dbReference type="CDD" id="cd19095">
    <property type="entry name" value="AKR_PA4992-like"/>
    <property type="match status" value="1"/>
</dbReference>
<feature type="domain" description="NADP-dependent oxidoreductase" evidence="1">
    <location>
        <begin position="25"/>
        <end position="231"/>
    </location>
</feature>
<dbReference type="PANTHER" id="PTHR43312:SF1">
    <property type="entry name" value="NADP-DEPENDENT OXIDOREDUCTASE DOMAIN-CONTAINING PROTEIN"/>
    <property type="match status" value="1"/>
</dbReference>
<dbReference type="PANTHER" id="PTHR43312">
    <property type="entry name" value="D-THREO-ALDOSE 1-DEHYDROGENASE"/>
    <property type="match status" value="1"/>
</dbReference>
<protein>
    <submittedName>
        <fullName evidence="2">Aldo/keto reductase</fullName>
    </submittedName>
</protein>
<evidence type="ECO:0000313" key="2">
    <source>
        <dbReference type="EMBL" id="MFC3155917.1"/>
    </source>
</evidence>
<dbReference type="InterPro" id="IPR023210">
    <property type="entry name" value="NADP_OxRdtase_dom"/>
</dbReference>
<dbReference type="InterPro" id="IPR053135">
    <property type="entry name" value="AKR2_Oxidoreductase"/>
</dbReference>
<gene>
    <name evidence="2" type="ORF">ACFOEB_11950</name>
</gene>
<evidence type="ECO:0000259" key="1">
    <source>
        <dbReference type="Pfam" id="PF00248"/>
    </source>
</evidence>
<name>A0ABV7HW73_9GAMM</name>
<evidence type="ECO:0000313" key="3">
    <source>
        <dbReference type="Proteomes" id="UP001595548"/>
    </source>
</evidence>
<dbReference type="InterPro" id="IPR036812">
    <property type="entry name" value="NAD(P)_OxRdtase_dom_sf"/>
</dbReference>
<dbReference type="PRINTS" id="PR00069">
    <property type="entry name" value="ALDKETRDTASE"/>
</dbReference>
<accession>A0ABV7HW73</accession>
<dbReference type="SUPFAM" id="SSF51430">
    <property type="entry name" value="NAD(P)-linked oxidoreductase"/>
    <property type="match status" value="1"/>
</dbReference>
<sequence length="278" mass="29595">MTKAIPATSFASRSLGATGIAISAVGLGTVKLGRNQGVKYPSGFELPSDTEAHALINRARELGINLIDTAPAYGTSEERLGPLLAGQRDDWVICSKVGEEFNAGVSHFDFSAAHTRLSIERSLKRLNTDRIDIVLVHSDGNDVDIIENTEVFSVLQQFKREGKIRAFGMSTKTVAGGLLAARESDCVMATYNPAHLDEQPVLDECLRLGRGTLLKKALASGHLCQTGDHSNPVRASLEFAFAHPGVSAAIIGTINPAHLDDNVQQARAALAALAGERS</sequence>
<dbReference type="RefSeq" id="WP_339617987.1">
    <property type="nucleotide sequence ID" value="NZ_AP031500.1"/>
</dbReference>